<dbReference type="InterPro" id="IPR009663">
    <property type="entry name" value="PAP_PilO"/>
</dbReference>
<proteinExistence type="predicted"/>
<sequence>MIIVPHENGGLIAGLRWEPMAENRPRRFGRDVLSLKLTPVRGRNKGNQTSDRSQTADIHTGAPAVTGTCPWRTGRLWSLAALATNWTGENGYGVVQLGDDEYVFLATISGIPALNGDICGTRDDMLAITNEFIALTPTPSTGWNVASTPEAPAVPADILPRRRRDWPARYRLTCPARIQRALLVSVPVLFAVGIAGMWGVQYWQHWSARQAQAAKAKLVAMAAGDSEPSQKEKRVLPHPWVVQPSAQTLLTVCERKLGGLPLKLGFWPLSSADCRADGVMTTWVREKDNRLATVDRLIQATKSLSGSPVVLIDESGDSAQIAWSYPALPGGGDDRVIESESLRRQLLSFFQSRGIPPSLQSVPPTSIPADEKVIWIQDWSAFAFSHTSRLAPSFQLAGLSAAGLRLTRVGLTLEGRSLTWSWDGTAYSRAQNSVAPEGNAP</sequence>
<keyword evidence="2" id="KW-0812">Transmembrane</keyword>
<evidence type="ECO:0000313" key="4">
    <source>
        <dbReference type="Proteomes" id="UP001379444"/>
    </source>
</evidence>
<protein>
    <submittedName>
        <fullName evidence="3">Type 4b pilus protein PilO2</fullName>
    </submittedName>
</protein>
<name>A0ABZ2G8I0_9GAMM</name>
<evidence type="ECO:0000256" key="1">
    <source>
        <dbReference type="SAM" id="MobiDB-lite"/>
    </source>
</evidence>
<feature type="region of interest" description="Disordered" evidence="1">
    <location>
        <begin position="39"/>
        <end position="61"/>
    </location>
</feature>
<evidence type="ECO:0000313" key="3">
    <source>
        <dbReference type="EMBL" id="WWO37712.1"/>
    </source>
</evidence>
<reference evidence="3 4" key="1">
    <citation type="journal article" date="2024" name="Front. Plant Sci.">
        <title>Comprehensive phenomic and genomic studies of the species, Pectobacterium cacticida and proposal for reclassification as Alcorniella cacticida comb. nov.</title>
        <authorList>
            <person name="Jonca J."/>
            <person name="Pirhonen M."/>
            <person name="Waleron M.M."/>
            <person name="Gawor J."/>
            <person name="Mrozik A."/>
            <person name="Smoktunowicz M."/>
            <person name="Waleron K."/>
            <person name="Waleron M."/>
        </authorList>
    </citation>
    <scope>NUCLEOTIDE SEQUENCE [LARGE SCALE GENOMIC DNA]</scope>
    <source>
        <strain evidence="3 4">DPMP6</strain>
    </source>
</reference>
<keyword evidence="2" id="KW-1133">Transmembrane helix</keyword>
<dbReference type="Pfam" id="PF06864">
    <property type="entry name" value="PAP_PilO"/>
    <property type="match status" value="1"/>
</dbReference>
<evidence type="ECO:0000256" key="2">
    <source>
        <dbReference type="SAM" id="Phobius"/>
    </source>
</evidence>
<organism evidence="3 4">
    <name type="scientific">Pectobacterium cacticida</name>
    <dbReference type="NCBI Taxonomy" id="69221"/>
    <lineage>
        <taxon>Bacteria</taxon>
        <taxon>Pseudomonadati</taxon>
        <taxon>Pseudomonadota</taxon>
        <taxon>Gammaproteobacteria</taxon>
        <taxon>Enterobacterales</taxon>
        <taxon>Pectobacteriaceae</taxon>
        <taxon>Pectobacterium</taxon>
    </lineage>
</organism>
<dbReference type="RefSeq" id="WP_264498225.1">
    <property type="nucleotide sequence ID" value="NZ_CP109947.1"/>
</dbReference>
<dbReference type="Proteomes" id="UP001379444">
    <property type="component" value="Chromosome"/>
</dbReference>
<keyword evidence="4" id="KW-1185">Reference proteome</keyword>
<dbReference type="EMBL" id="CP125967">
    <property type="protein sequence ID" value="WWO37712.1"/>
    <property type="molecule type" value="Genomic_DNA"/>
</dbReference>
<accession>A0ABZ2G8I0</accession>
<feature type="transmembrane region" description="Helical" evidence="2">
    <location>
        <begin position="181"/>
        <end position="203"/>
    </location>
</feature>
<gene>
    <name evidence="3" type="primary">pilO2</name>
    <name evidence="3" type="ORF">QNA12_14325</name>
</gene>
<keyword evidence="2" id="KW-0472">Membrane</keyword>
<feature type="compositionally biased region" description="Polar residues" evidence="1">
    <location>
        <begin position="45"/>
        <end position="57"/>
    </location>
</feature>